<sequence length="385" mass="44009">MDNSPQLFEEEAEFVEKRLTRPTFGNDFLYRSRVNIDANEGYTKRKLNYDLFACDDVPIEQEMEVSQQSTSDQSPVRVRFGESSSNSGTSSTGTVTRALLSPLSNQGKYSPLSFATNHLFDCTNGVPYSRSHCQEQFKKLFKHQKDSDYYDYLLLAQDFFQKDDSLFKIALGLAYNTEMTNQLRKAKVRSGVTEIRDDSTILEKKGFDVLAAKFGEKPVALPSGKTFLLSDMVSPYDASNWSSSRFDTDVKSLIRFILRKVAPFDPFFICYASPNSSTQHYVPIGEPFYKAFYLYTSQGFGQPPCPILETKIYRMVRETLTNLIDRIRSEHNKDTKYKLSSKEIAENLTAQLQAIGTRLEYSPIDFTDTPQSAADVFRRFTQEKQ</sequence>
<keyword evidence="3" id="KW-1185">Reference proteome</keyword>
<evidence type="ECO:0000313" key="2">
    <source>
        <dbReference type="EnsemblMetazoa" id="CJA41368.1"/>
    </source>
</evidence>
<evidence type="ECO:0000256" key="1">
    <source>
        <dbReference type="SAM" id="MobiDB-lite"/>
    </source>
</evidence>
<dbReference type="Proteomes" id="UP000005237">
    <property type="component" value="Unassembled WGS sequence"/>
</dbReference>
<dbReference type="EnsemblMetazoa" id="CJA41368.1">
    <property type="protein sequence ID" value="CJA41368.1"/>
    <property type="gene ID" value="WBGene00217216"/>
</dbReference>
<name>A0A8R1IZE4_CAEJA</name>
<feature type="region of interest" description="Disordered" evidence="1">
    <location>
        <begin position="63"/>
        <end position="94"/>
    </location>
</feature>
<protein>
    <submittedName>
        <fullName evidence="2">Uncharacterized protein</fullName>
    </submittedName>
</protein>
<feature type="compositionally biased region" description="Low complexity" evidence="1">
    <location>
        <begin position="81"/>
        <end position="94"/>
    </location>
</feature>
<dbReference type="PANTHER" id="PTHR22921">
    <property type="entry name" value="PROTEIN CBG20088-RELATED"/>
    <property type="match status" value="1"/>
</dbReference>
<evidence type="ECO:0000313" key="3">
    <source>
        <dbReference type="Proteomes" id="UP000005237"/>
    </source>
</evidence>
<accession>A0A8R1IZE4</accession>
<dbReference type="PANTHER" id="PTHR22921:SF27">
    <property type="entry name" value="C2H2-TYPE DOMAIN-CONTAINING PROTEIN-RELATED"/>
    <property type="match status" value="1"/>
</dbReference>
<reference evidence="2" key="2">
    <citation type="submission" date="2022-06" db="UniProtKB">
        <authorList>
            <consortium name="EnsemblMetazoa"/>
        </authorList>
    </citation>
    <scope>IDENTIFICATION</scope>
    <source>
        <strain evidence="2">DF5081</strain>
    </source>
</reference>
<organism evidence="2 3">
    <name type="scientific">Caenorhabditis japonica</name>
    <dbReference type="NCBI Taxonomy" id="281687"/>
    <lineage>
        <taxon>Eukaryota</taxon>
        <taxon>Metazoa</taxon>
        <taxon>Ecdysozoa</taxon>
        <taxon>Nematoda</taxon>
        <taxon>Chromadorea</taxon>
        <taxon>Rhabditida</taxon>
        <taxon>Rhabditina</taxon>
        <taxon>Rhabditomorpha</taxon>
        <taxon>Rhabditoidea</taxon>
        <taxon>Rhabditidae</taxon>
        <taxon>Peloderinae</taxon>
        <taxon>Caenorhabditis</taxon>
    </lineage>
</organism>
<dbReference type="AlphaFoldDB" id="A0A8R1IZE4"/>
<proteinExistence type="predicted"/>
<feature type="compositionally biased region" description="Polar residues" evidence="1">
    <location>
        <begin position="64"/>
        <end position="74"/>
    </location>
</feature>
<reference evidence="3" key="1">
    <citation type="submission" date="2010-08" db="EMBL/GenBank/DDBJ databases">
        <authorList>
            <consortium name="Caenorhabditis japonica Sequencing Consortium"/>
            <person name="Wilson R.K."/>
        </authorList>
    </citation>
    <scope>NUCLEOTIDE SEQUENCE [LARGE SCALE GENOMIC DNA]</scope>
    <source>
        <strain evidence="3">DF5081</strain>
    </source>
</reference>